<accession>A0A4R2EHF5</accession>
<feature type="chain" id="PRO_5043736310" evidence="2">
    <location>
        <begin position="22"/>
        <end position="305"/>
    </location>
</feature>
<dbReference type="EMBL" id="CCJX01000103">
    <property type="protein sequence ID" value="CDT36879.1"/>
    <property type="molecule type" value="Genomic_DNA"/>
</dbReference>
<reference evidence="3 5" key="2">
    <citation type="submission" date="2014-06" db="EMBL/GenBank/DDBJ databases">
        <authorList>
            <person name="Le Roux F."/>
        </authorList>
    </citation>
    <scope>NUCLEOTIDE SEQUENCE</scope>
    <source>
        <strain evidence="4 5">J5-4</strain>
        <strain evidence="3">J5-5</strain>
    </source>
</reference>
<comment type="caution">
    <text evidence="3">The sequence shown here is derived from an EMBL/GenBank/DDBJ whole genome shotgun (WGS) entry which is preliminary data.</text>
</comment>
<dbReference type="AlphaFoldDB" id="A0A4R2EHF5"/>
<evidence type="ECO:0000313" key="6">
    <source>
        <dbReference type="Proteomes" id="UP000049495"/>
    </source>
</evidence>
<protein>
    <submittedName>
        <fullName evidence="3 4">Lipoprotein</fullName>
    </submittedName>
</protein>
<evidence type="ECO:0000313" key="4">
    <source>
        <dbReference type="EMBL" id="CDT36879.1"/>
    </source>
</evidence>
<dbReference type="EMBL" id="CCJV01000082">
    <property type="protein sequence ID" value="CDT27158.1"/>
    <property type="molecule type" value="Genomic_DNA"/>
</dbReference>
<evidence type="ECO:0000313" key="3">
    <source>
        <dbReference type="EMBL" id="CDT27158.1"/>
    </source>
</evidence>
<reference evidence="6" key="1">
    <citation type="submission" date="2014-06" db="EMBL/GenBank/DDBJ databases">
        <authorList>
            <person name="Le Roux Frederique"/>
        </authorList>
    </citation>
    <scope>NUCLEOTIDE SEQUENCE [LARGE SCALE GENOMIC DNA]</scope>
    <source>
        <strain evidence="6">J5-5</strain>
    </source>
</reference>
<evidence type="ECO:0000256" key="2">
    <source>
        <dbReference type="SAM" id="SignalP"/>
    </source>
</evidence>
<evidence type="ECO:0000256" key="1">
    <source>
        <dbReference type="SAM" id="MobiDB-lite"/>
    </source>
</evidence>
<dbReference type="RefSeq" id="WP_372450024.1">
    <property type="nucleotide sequence ID" value="NZ_CAWMAA010000042.1"/>
</dbReference>
<dbReference type="Proteomes" id="UP000049077">
    <property type="component" value="Unassembled WGS sequence"/>
</dbReference>
<keyword evidence="5" id="KW-1185">Reference proteome</keyword>
<keyword evidence="2" id="KW-0732">Signal</keyword>
<feature type="compositionally biased region" description="Polar residues" evidence="1">
    <location>
        <begin position="26"/>
        <end position="67"/>
    </location>
</feature>
<keyword evidence="3" id="KW-0449">Lipoprotein</keyword>
<proteinExistence type="predicted"/>
<evidence type="ECO:0000313" key="5">
    <source>
        <dbReference type="Proteomes" id="UP000049077"/>
    </source>
</evidence>
<feature type="signal peptide" evidence="2">
    <location>
        <begin position="1"/>
        <end position="21"/>
    </location>
</feature>
<sequence length="305" mass="33698">MKIKAIATSIALLCLASNVLAQPNEAMSSESTSQELVDQSLPSQTAGKQSSAPQKQSTKRSTQQPQDMSDPLAVYTQAGFGVTNKGLNLKVGQSYDTGSDILMGMNVIEVKGIAGEWLGWSGSDSRDNSIDTLRFRNFTVNTTNGRGKQIDLNYNVEREELDASYSFIQALPKWGAIQLYPLAGVGARIMNGQFTKTIDTESGEYDIDKSIGYTIPGVYGVVGMYSKITVTDKIWINYNPMWLTSIAGSDGFVNHGFGGDSNILTNELSLSYQFTPRFNARYYANWTQDQAYFEGDQRLEFNYQF</sequence>
<gene>
    <name evidence="4" type="ORF">VCR4J5_200465</name>
    <name evidence="3" type="ORF">VCR5J5_230059</name>
</gene>
<dbReference type="Proteomes" id="UP000049495">
    <property type="component" value="Unassembled WGS sequence"/>
</dbReference>
<organism evidence="3 6">
    <name type="scientific">Vibrio crassostreae</name>
    <dbReference type="NCBI Taxonomy" id="246167"/>
    <lineage>
        <taxon>Bacteria</taxon>
        <taxon>Pseudomonadati</taxon>
        <taxon>Pseudomonadota</taxon>
        <taxon>Gammaproteobacteria</taxon>
        <taxon>Vibrionales</taxon>
        <taxon>Vibrionaceae</taxon>
        <taxon>Vibrio</taxon>
    </lineage>
</organism>
<feature type="region of interest" description="Disordered" evidence="1">
    <location>
        <begin position="26"/>
        <end position="68"/>
    </location>
</feature>
<name>A0A4R2EHF5_9VIBR</name>